<evidence type="ECO:0000313" key="2">
    <source>
        <dbReference type="EMBL" id="KAJ5189172.1"/>
    </source>
</evidence>
<proteinExistence type="predicted"/>
<keyword evidence="3" id="KW-1185">Reference proteome</keyword>
<dbReference type="EMBL" id="JAPQKP010000005">
    <property type="protein sequence ID" value="KAJ5189172.1"/>
    <property type="molecule type" value="Genomic_DNA"/>
</dbReference>
<evidence type="ECO:0000313" key="3">
    <source>
        <dbReference type="Proteomes" id="UP001150879"/>
    </source>
</evidence>
<dbReference type="Proteomes" id="UP001150879">
    <property type="component" value="Unassembled WGS sequence"/>
</dbReference>
<feature type="region of interest" description="Disordered" evidence="1">
    <location>
        <begin position="1"/>
        <end position="61"/>
    </location>
</feature>
<accession>A0A9W9M6M2</accession>
<reference evidence="2" key="2">
    <citation type="journal article" date="2023" name="IMA Fungus">
        <title>Comparative genomic study of the Penicillium genus elucidates a diverse pangenome and 15 lateral gene transfer events.</title>
        <authorList>
            <person name="Petersen C."/>
            <person name="Sorensen T."/>
            <person name="Nielsen M.R."/>
            <person name="Sondergaard T.E."/>
            <person name="Sorensen J.L."/>
            <person name="Fitzpatrick D.A."/>
            <person name="Frisvad J.C."/>
            <person name="Nielsen K.L."/>
        </authorList>
    </citation>
    <scope>NUCLEOTIDE SEQUENCE</scope>
    <source>
        <strain evidence="2">IBT 16849</strain>
    </source>
</reference>
<dbReference type="AlphaFoldDB" id="A0A9W9M6M2"/>
<sequence length="61" mass="6411">MLSPGAESRHVSRNQKSESSSISGMINLSIHIPDLDPSVFPTPGPAGRSDGRPITASRPVD</sequence>
<feature type="compositionally biased region" description="Polar residues" evidence="1">
    <location>
        <begin position="17"/>
        <end position="26"/>
    </location>
</feature>
<organism evidence="2 3">
    <name type="scientific">Penicillium cf. griseofulvum</name>
    <dbReference type="NCBI Taxonomy" id="2972120"/>
    <lineage>
        <taxon>Eukaryota</taxon>
        <taxon>Fungi</taxon>
        <taxon>Dikarya</taxon>
        <taxon>Ascomycota</taxon>
        <taxon>Pezizomycotina</taxon>
        <taxon>Eurotiomycetes</taxon>
        <taxon>Eurotiomycetidae</taxon>
        <taxon>Eurotiales</taxon>
        <taxon>Aspergillaceae</taxon>
        <taxon>Penicillium</taxon>
    </lineage>
</organism>
<reference evidence="2" key="1">
    <citation type="submission" date="2022-11" db="EMBL/GenBank/DDBJ databases">
        <authorList>
            <person name="Petersen C."/>
        </authorList>
    </citation>
    <scope>NUCLEOTIDE SEQUENCE</scope>
    <source>
        <strain evidence="2">IBT 16849</strain>
    </source>
</reference>
<comment type="caution">
    <text evidence="2">The sequence shown here is derived from an EMBL/GenBank/DDBJ whole genome shotgun (WGS) entry which is preliminary data.</text>
</comment>
<name>A0A9W9M6M2_9EURO</name>
<evidence type="ECO:0000256" key="1">
    <source>
        <dbReference type="SAM" id="MobiDB-lite"/>
    </source>
</evidence>
<gene>
    <name evidence="2" type="ORF">N7472_008186</name>
</gene>
<protein>
    <submittedName>
        <fullName evidence="2">Uncharacterized protein</fullName>
    </submittedName>
</protein>